<dbReference type="GO" id="GO:0005975">
    <property type="term" value="P:carbohydrate metabolic process"/>
    <property type="evidence" value="ECO:0007669"/>
    <property type="project" value="InterPro"/>
</dbReference>
<proteinExistence type="predicted"/>
<sequence length="2736" mass="298200">MTAAAVIARLASLSPYARRLLQRPQAPVQPPVRAELFGIQRFKQHGRSLARAQAVQAADVSRASAPFFPRVEENLGSLRSAFDYIALISQSGRYVSPAAEWLLDNFHLVEAQLQQIREGVPRSYYARLPKLADAPLAGLPRVYGIAWAYVAHTDSVLNKDLFTAFLDAYQDIDELTLGELWALPTTLRVVLLENLRRVAESIAENKVARELAHAVWDAADTLSAHELDVLYAAVCERGLQQSYCTQLWQRLPAERDAQPPALFGWTEEHCANGPMLIAQAQTAQAAANLTVGNIITTLRMVGQVEWVDLIEPVSRSLRVLRELPSFAAESELTRQQITHAMEQVARASKRTERHVAEAVLRLARHSPPPPGRRAGAERTAGYHLFGQGRPALMAALASTRTAAPTRLDAADRAARPARAWRLPVYLACIALGTLALLGLAVHGLHRIGRDDFGAAAVFALLLMAWPLSEAVIALLHRIVAESTRVQPLPRLDFATGIPASQRVLVAIPTLLSSVDANAHLAQRLELHWLANREPHAQFALLTDWADADQAVQPGDDALLADALQRIAALNTAHPAADGAAPRFLLLHRPRTWCDTEQRWIGWERKRGKLEMLLRLLVTGDTSGFLPLAPGLRLVTPTPYVLTLDSDTGLPPGTLRELVAIAAHPLNAPQIDLASRRVVAGFGIFQPRVVTPFPTREERSAFHWMFAGQCGLDPYSSGASDIYQDLFGTGSFTGKGLLDVRAVHATLDRRLPDGAVLSHDLLEGTVARCAVVSDLVLIEDHPHHAGVAASRIHRWTRGDWQLLPLMLRARHFGIDALGLWKMSDNLRRALVLPASAALLALAVFADALPLAWAFAAVAAALAFGPLLGALAGLVPTRRSIALRHFFDVGFTELARALIGAAWQFTQLAAQSRVLVDATLRAAWRVVVSRRRLLEWTTAAQAQAQARYGLAAFVRAAAPASALCAALAVAALWSPHPLAGALLFGLWTLAPVAAWWASRVPPAERAPLPADQRDYLAALARDTWRFFEHAVGADDNHLPPDNLQLEPEATIAHRTSPTNIGMYLLASCCARDFGWIDDAALAARLSATLDSVDRLAKHRGHLYNWYDTRTLATLQPAYVSSVDSGNLAGHLLAVAQACRAFAAASASGTDGAALAAIATRSDALCRGMDFRGLYDPKRHLFHIGLRVDDDVLDASYYDLLASESRLLSFLAIAKGDVPRRHWMALGRPFLSVGAKAGLKSWSGSMFEYLMPSLVMAEPDDGLLQVANLAAVREQQAFGRAQALPWGVSESAYFARDHSLAYQYSPFGVPRLALRRTPPTDRVVAPYASVMAAPLAPADAVANLQRLEALGARGEFGFFDAVDFTLSRQPEGEPLTVVRNFMAHHQGMSLVALSNLLRDGAPQRWFGSAPLVQAHIALLHERTPRQIIGSADPRPPPEPSVADEAPAHQPRLVDPMAPGFQPTHLLSNGRYTVALRASGAGVSRWRSFNVTRWRDDPLRDAHGTFFYVRDADSPLLASLTALPAPGKGWQYRTRFLADQAQFEASGPGLQTRVTVLISPEDDTELRTVTLHNTGTEARTLELVSYFEPVLSNPKADEAHPAFANLFVQTRWDPALRALLLSRKPRLHGDAVAAAAHFLASTDAQVLTVDCIADRRAFIGRNHTLATPRLDAQPLDASGEPINGLDPIACLRVRVRIAAGATARLTFATTADLDLDTLMPRIDRYLQPMHVERAMRMAATLAQVRLRDLAIDPVKTRALQDLTTILTYTTPRVMSDRGLVDLRQIWRFGISGDKPIVLVHIHSADGMGLVNTLLRAQPWWGFGGVACDLVVLNGEPGSYLMPLQREIEALRTRVAHETQNSFPRNDAAGFYLLRDNEIAPSERAALSLLARAVFHADGRTLEAQVAALRDAAVPAVADAAVPHTPLAAVTPLSLAAPVTDSAQTPQGDFDAASGEFRFEVDINRRTPKPWVNVIANAGFGFQVSESGTGYTWAGNSRMHQLTPWSNDPVQDPAFEHYLLQDLDTRELLPLTPASRGASPARHRVRHGQGYSVFECLHRDIVLETTFFADRDDRMKLVHVKVRNEGSGRLRLRALAMVEWQMGAARGERRTVHSWKGDALPAVFGQQRESSAGFGGSTAFVAISGLAGTVQWTCERSEFFAGHGGIEVPDTLGQRAGSGLDACAAIAGEFTLAIGESAEFSFMLGQADDADAATALARRWQNRDVADALAQARGFWDELLGRLQVRTPDPLFDALVNRWLVYQTLVCRLWSKAGFYQAGGAFGFRDQLQDAMAFALTDPARLREQIVVNAARQFPEGDVQHWWHMPGGAGVRTHFSDDLLWLPYAVAHYIEVSGDATLLDHAVPFIDGPQIPEGAEDAYYAPQNSAQSASVYEHGACAIDHSLAVGVHGLPLMGTGDWNDGMNRVGHEGRGESVWLAWFLCSVVERYAPIAEARGDAERAERWRIARHGWIVALHEAGWDGAWFRRAFFDNGAPLGSAVNDECRIDLIAQAWSVLSGASDDAHTRPAMAALKSQLHDADAGLLRLLHPPLAHSANNPGYIQAYPPGVRENGGQYAHAAVWALMAQALSGDTEAAWESFEGLSPAHRARHASRGPAYELEPYVMAGDIYGAAPYVGRGGWSWYTGSAAWLHRAAIETLLGLVVRGDRLSITPRVPAHWPGFALVLRLDGREITLQYGDARTRGIPLAAGQWIDWRRAATDAPATANDISVAGTVWITVSDKT</sequence>
<dbReference type="SUPFAM" id="SSF53448">
    <property type="entry name" value="Nucleotide-diphospho-sugar transferases"/>
    <property type="match status" value="1"/>
</dbReference>
<dbReference type="GO" id="GO:0016757">
    <property type="term" value="F:glycosyltransferase activity"/>
    <property type="evidence" value="ECO:0007669"/>
    <property type="project" value="UniProtKB-KW"/>
</dbReference>
<evidence type="ECO:0000259" key="6">
    <source>
        <dbReference type="Pfam" id="PF10091"/>
    </source>
</evidence>
<feature type="domain" description="Glycosyl hydrolase 94 supersandwich" evidence="5">
    <location>
        <begin position="1458"/>
        <end position="1723"/>
    </location>
</feature>
<dbReference type="Pfam" id="PF10091">
    <property type="entry name" value="Glycoamylase"/>
    <property type="match status" value="1"/>
</dbReference>
<comment type="caution">
    <text evidence="8">The sequence shown here is derived from an EMBL/GenBank/DDBJ whole genome shotgun (WGS) entry which is preliminary data.</text>
</comment>
<dbReference type="PANTHER" id="PTHR37469:SF2">
    <property type="entry name" value="CELLOBIONIC ACID PHOSPHORYLASE"/>
    <property type="match status" value="1"/>
</dbReference>
<dbReference type="SUPFAM" id="SSF48208">
    <property type="entry name" value="Six-hairpin glycosidases"/>
    <property type="match status" value="1"/>
</dbReference>
<protein>
    <submittedName>
        <fullName evidence="8">Cation tolerance protein CutA</fullName>
    </submittedName>
</protein>
<dbReference type="InterPro" id="IPR037820">
    <property type="entry name" value="GH94N_NdvB"/>
</dbReference>
<evidence type="ECO:0000256" key="3">
    <source>
        <dbReference type="SAM" id="MobiDB-lite"/>
    </source>
</evidence>
<feature type="transmembrane region" description="Helical" evidence="4">
    <location>
        <begin position="950"/>
        <end position="971"/>
    </location>
</feature>
<feature type="domain" description="Glycosyl hydrolase 94 catalytic" evidence="7">
    <location>
        <begin position="2230"/>
        <end position="2654"/>
    </location>
</feature>
<evidence type="ECO:0000259" key="7">
    <source>
        <dbReference type="Pfam" id="PF17167"/>
    </source>
</evidence>
<dbReference type="Gene3D" id="2.60.420.10">
    <property type="entry name" value="Maltose phosphorylase, domain 3"/>
    <property type="match status" value="1"/>
</dbReference>
<feature type="domain" description="Glycoamylase-like" evidence="6">
    <location>
        <begin position="1194"/>
        <end position="1401"/>
    </location>
</feature>
<evidence type="ECO:0000259" key="5">
    <source>
        <dbReference type="Pfam" id="PF06165"/>
    </source>
</evidence>
<dbReference type="CDD" id="cd11753">
    <property type="entry name" value="GH94N_ChvB_NdvB_2_like"/>
    <property type="match status" value="1"/>
</dbReference>
<dbReference type="Gene3D" id="2.70.98.40">
    <property type="entry name" value="Glycoside hydrolase, family 65, N-terminal domain"/>
    <property type="match status" value="2"/>
</dbReference>
<dbReference type="EMBL" id="RCZI01000004">
    <property type="protein sequence ID" value="TPG25909.1"/>
    <property type="molecule type" value="Genomic_DNA"/>
</dbReference>
<dbReference type="Gene3D" id="1.50.10.10">
    <property type="match status" value="1"/>
</dbReference>
<keyword evidence="4" id="KW-0472">Membrane</keyword>
<dbReference type="InterPro" id="IPR008928">
    <property type="entry name" value="6-hairpin_glycosidase_sf"/>
</dbReference>
<accession>A0A502DN43</accession>
<feature type="transmembrane region" description="Helical" evidence="4">
    <location>
        <begin position="453"/>
        <end position="475"/>
    </location>
</feature>
<name>A0A502DN43_9BURK</name>
<dbReference type="InterPro" id="IPR029044">
    <property type="entry name" value="Nucleotide-diphossugar_trans"/>
</dbReference>
<dbReference type="Pfam" id="PF06165">
    <property type="entry name" value="GH94_b-supersand"/>
    <property type="match status" value="2"/>
</dbReference>
<gene>
    <name evidence="8" type="ORF">EAH82_15980</name>
</gene>
<dbReference type="SUPFAM" id="SSF74650">
    <property type="entry name" value="Galactose mutarotase-like"/>
    <property type="match status" value="2"/>
</dbReference>
<dbReference type="InterPro" id="IPR037018">
    <property type="entry name" value="GH65_N"/>
</dbReference>
<organism evidence="8 9">
    <name type="scientific">Variovorax guangxiensis</name>
    <dbReference type="NCBI Taxonomy" id="1775474"/>
    <lineage>
        <taxon>Bacteria</taxon>
        <taxon>Pseudomonadati</taxon>
        <taxon>Pseudomonadota</taxon>
        <taxon>Betaproteobacteria</taxon>
        <taxon>Burkholderiales</taxon>
        <taxon>Comamonadaceae</taxon>
        <taxon>Variovorax</taxon>
    </lineage>
</organism>
<dbReference type="Gene3D" id="1.50.10.140">
    <property type="match status" value="1"/>
</dbReference>
<feature type="transmembrane region" description="Helical" evidence="4">
    <location>
        <begin position="422"/>
        <end position="441"/>
    </location>
</feature>
<dbReference type="InterPro" id="IPR012341">
    <property type="entry name" value="6hp_glycosidase-like_sf"/>
</dbReference>
<dbReference type="InterPro" id="IPR019282">
    <property type="entry name" value="Glycoamylase-like_cons_dom"/>
</dbReference>
<dbReference type="InterPro" id="IPR037824">
    <property type="entry name" value="GH94N_2_NdvB"/>
</dbReference>
<dbReference type="RefSeq" id="WP_140843354.1">
    <property type="nucleotide sequence ID" value="NZ_RCZI01000004.1"/>
</dbReference>
<dbReference type="Pfam" id="PF17167">
    <property type="entry name" value="Glyco_hydro_94"/>
    <property type="match status" value="1"/>
</dbReference>
<dbReference type="OrthoDB" id="9769991at2"/>
<evidence type="ECO:0000256" key="2">
    <source>
        <dbReference type="ARBA" id="ARBA00022679"/>
    </source>
</evidence>
<reference evidence="8 9" key="1">
    <citation type="journal article" date="2019" name="Environ. Microbiol.">
        <title>Species interactions and distinct microbial communities in high Arctic permafrost affected cryosols are associated with the CH4 and CO2 gas fluxes.</title>
        <authorList>
            <person name="Altshuler I."/>
            <person name="Hamel J."/>
            <person name="Turney S."/>
            <person name="Magnuson E."/>
            <person name="Levesque R."/>
            <person name="Greer C."/>
            <person name="Whyte L.G."/>
        </authorList>
    </citation>
    <scope>NUCLEOTIDE SEQUENCE [LARGE SCALE GENOMIC DNA]</scope>
    <source>
        <strain evidence="8 9">S06.C</strain>
    </source>
</reference>
<feature type="transmembrane region" description="Helical" evidence="4">
    <location>
        <begin position="850"/>
        <end position="873"/>
    </location>
</feature>
<dbReference type="CDD" id="cd11756">
    <property type="entry name" value="GH94N_ChvB_NdvB_1_like"/>
    <property type="match status" value="1"/>
</dbReference>
<dbReference type="InterPro" id="IPR033432">
    <property type="entry name" value="GH94_catalytic"/>
</dbReference>
<evidence type="ECO:0000256" key="4">
    <source>
        <dbReference type="SAM" id="Phobius"/>
    </source>
</evidence>
<evidence type="ECO:0000313" key="8">
    <source>
        <dbReference type="EMBL" id="TPG25909.1"/>
    </source>
</evidence>
<dbReference type="Proteomes" id="UP000319212">
    <property type="component" value="Unassembled WGS sequence"/>
</dbReference>
<feature type="transmembrane region" description="Helical" evidence="4">
    <location>
        <begin position="828"/>
        <end position="844"/>
    </location>
</feature>
<feature type="domain" description="Glycosyl hydrolase 94 supersandwich" evidence="5">
    <location>
        <begin position="1953"/>
        <end position="2217"/>
    </location>
</feature>
<evidence type="ECO:0000313" key="9">
    <source>
        <dbReference type="Proteomes" id="UP000319212"/>
    </source>
</evidence>
<feature type="region of interest" description="Disordered" evidence="3">
    <location>
        <begin position="1422"/>
        <end position="1442"/>
    </location>
</feature>
<dbReference type="InterPro" id="IPR011013">
    <property type="entry name" value="Gal_mutarotase_sf_dom"/>
</dbReference>
<evidence type="ECO:0000256" key="1">
    <source>
        <dbReference type="ARBA" id="ARBA00022676"/>
    </source>
</evidence>
<dbReference type="InterPro" id="IPR010383">
    <property type="entry name" value="Glyco_hydrolase_94_b-supersand"/>
</dbReference>
<dbReference type="InterPro" id="IPR052047">
    <property type="entry name" value="GH94_Enzymes"/>
</dbReference>
<dbReference type="GO" id="GO:0030246">
    <property type="term" value="F:carbohydrate binding"/>
    <property type="evidence" value="ECO:0007669"/>
    <property type="project" value="InterPro"/>
</dbReference>
<keyword evidence="4" id="KW-0812">Transmembrane</keyword>
<keyword evidence="1" id="KW-0328">Glycosyltransferase</keyword>
<dbReference type="SMART" id="SM01068">
    <property type="entry name" value="CBM_X"/>
    <property type="match status" value="2"/>
</dbReference>
<keyword evidence="2" id="KW-0808">Transferase</keyword>
<dbReference type="PANTHER" id="PTHR37469">
    <property type="entry name" value="CELLOBIONIC ACID PHOSPHORYLASE-RELATED"/>
    <property type="match status" value="1"/>
</dbReference>
<keyword evidence="4" id="KW-1133">Transmembrane helix</keyword>